<dbReference type="AlphaFoldDB" id="A0A067TFL6"/>
<accession>A0A067TFL6</accession>
<sequence length="195" mass="20448">MILKVESQSLKARPYLPERPLLLPLLCSSPLPAPYPRSSLDLLLPSPPRPPNQHTIATPSAGISYSTSSPVAGLPPHVGRHRTSTPSCARTSTTVSGSNTRRAPSCPATRTPIIQPSAVASHRLPSCSCSLSLLLPPPPPLPLPGLPRPAPAPAAPPHTSPAIQSTTSTMRAGAAGHSGPGIRWHRIVDDDDEWV</sequence>
<gene>
    <name evidence="2" type="ORF">GALMADRAFT_138836</name>
</gene>
<name>A0A067TFL6_GALM3</name>
<evidence type="ECO:0000313" key="3">
    <source>
        <dbReference type="Proteomes" id="UP000027222"/>
    </source>
</evidence>
<feature type="region of interest" description="Disordered" evidence="1">
    <location>
        <begin position="142"/>
        <end position="195"/>
    </location>
</feature>
<protein>
    <submittedName>
        <fullName evidence="2">Uncharacterized protein</fullName>
    </submittedName>
</protein>
<feature type="region of interest" description="Disordered" evidence="1">
    <location>
        <begin position="77"/>
        <end position="109"/>
    </location>
</feature>
<reference evidence="3" key="1">
    <citation type="journal article" date="2014" name="Proc. Natl. Acad. Sci. U.S.A.">
        <title>Extensive sampling of basidiomycete genomes demonstrates inadequacy of the white-rot/brown-rot paradigm for wood decay fungi.</title>
        <authorList>
            <person name="Riley R."/>
            <person name="Salamov A.A."/>
            <person name="Brown D.W."/>
            <person name="Nagy L.G."/>
            <person name="Floudas D."/>
            <person name="Held B.W."/>
            <person name="Levasseur A."/>
            <person name="Lombard V."/>
            <person name="Morin E."/>
            <person name="Otillar R."/>
            <person name="Lindquist E.A."/>
            <person name="Sun H."/>
            <person name="LaButti K.M."/>
            <person name="Schmutz J."/>
            <person name="Jabbour D."/>
            <person name="Luo H."/>
            <person name="Baker S.E."/>
            <person name="Pisabarro A.G."/>
            <person name="Walton J.D."/>
            <person name="Blanchette R.A."/>
            <person name="Henrissat B."/>
            <person name="Martin F."/>
            <person name="Cullen D."/>
            <person name="Hibbett D.S."/>
            <person name="Grigoriev I.V."/>
        </authorList>
    </citation>
    <scope>NUCLEOTIDE SEQUENCE [LARGE SCALE GENOMIC DNA]</scope>
    <source>
        <strain evidence="3">CBS 339.88</strain>
    </source>
</reference>
<evidence type="ECO:0000313" key="2">
    <source>
        <dbReference type="EMBL" id="KDR77778.1"/>
    </source>
</evidence>
<feature type="compositionally biased region" description="Pro residues" evidence="1">
    <location>
        <begin position="142"/>
        <end position="159"/>
    </location>
</feature>
<dbReference type="Proteomes" id="UP000027222">
    <property type="component" value="Unassembled WGS sequence"/>
</dbReference>
<feature type="compositionally biased region" description="Polar residues" evidence="1">
    <location>
        <begin position="84"/>
        <end position="102"/>
    </location>
</feature>
<organism evidence="2 3">
    <name type="scientific">Galerina marginata (strain CBS 339.88)</name>
    <dbReference type="NCBI Taxonomy" id="685588"/>
    <lineage>
        <taxon>Eukaryota</taxon>
        <taxon>Fungi</taxon>
        <taxon>Dikarya</taxon>
        <taxon>Basidiomycota</taxon>
        <taxon>Agaricomycotina</taxon>
        <taxon>Agaricomycetes</taxon>
        <taxon>Agaricomycetidae</taxon>
        <taxon>Agaricales</taxon>
        <taxon>Agaricineae</taxon>
        <taxon>Strophariaceae</taxon>
        <taxon>Galerina</taxon>
    </lineage>
</organism>
<proteinExistence type="predicted"/>
<dbReference type="HOGENOM" id="CLU_1396407_0_0_1"/>
<dbReference type="EMBL" id="KL142376">
    <property type="protein sequence ID" value="KDR77778.1"/>
    <property type="molecule type" value="Genomic_DNA"/>
</dbReference>
<keyword evidence="3" id="KW-1185">Reference proteome</keyword>
<evidence type="ECO:0000256" key="1">
    <source>
        <dbReference type="SAM" id="MobiDB-lite"/>
    </source>
</evidence>